<accession>A0A178INY6</accession>
<dbReference type="Proteomes" id="UP000078486">
    <property type="component" value="Unassembled WGS sequence"/>
</dbReference>
<dbReference type="EMBL" id="LRRQ01000025">
    <property type="protein sequence ID" value="OAM91498.1"/>
    <property type="molecule type" value="Genomic_DNA"/>
</dbReference>
<evidence type="ECO:0000313" key="1">
    <source>
        <dbReference type="EMBL" id="OAM91498.1"/>
    </source>
</evidence>
<dbReference type="RefSeq" id="WP_068768766.1">
    <property type="nucleotide sequence ID" value="NZ_CP109796.1"/>
</dbReference>
<dbReference type="AlphaFoldDB" id="A0A178INY6"/>
<keyword evidence="2" id="KW-1185">Reference proteome</keyword>
<name>A0A178INY6_9BACT</name>
<organism evidence="1 2">
    <name type="scientific">Termitidicoccus mucosus</name>
    <dbReference type="NCBI Taxonomy" id="1184151"/>
    <lineage>
        <taxon>Bacteria</taxon>
        <taxon>Pseudomonadati</taxon>
        <taxon>Verrucomicrobiota</taxon>
        <taxon>Opitutia</taxon>
        <taxon>Opitutales</taxon>
        <taxon>Opitutaceae</taxon>
        <taxon>Termitidicoccus</taxon>
    </lineage>
</organism>
<proteinExistence type="predicted"/>
<protein>
    <submittedName>
        <fullName evidence="1">Uncharacterized protein</fullName>
    </submittedName>
</protein>
<gene>
    <name evidence="1" type="ORF">AW736_02855</name>
</gene>
<sequence length="219" mass="23409">MNPSTASAISGSLRQVLATTGASGINLKSLAGSAPPAQVEFASLALWLNLCGLKALATPAQTYRAPPAGLVPLLRSDGALYLKTEADYRKLILSWMPRPPAPGGDGWLAAPPASIREVVLASHEIKFAGQINPAPNGFLLSKCVTPCYDPRLLHIQIDPIHPLASLLSGYAPAPDSLIGTTEAAAIRPSNPARWRIPRHHELWNLIREILRQTFLSGHD</sequence>
<evidence type="ECO:0000313" key="2">
    <source>
        <dbReference type="Proteomes" id="UP000078486"/>
    </source>
</evidence>
<reference evidence="1 2" key="1">
    <citation type="submission" date="2016-01" db="EMBL/GenBank/DDBJ databases">
        <title>High potential of lignocellulose degradation of a new Verrucomicrobia species.</title>
        <authorList>
            <person name="Wang Y."/>
            <person name="Shi Y."/>
            <person name="Qiu Z."/>
            <person name="Liu S."/>
            <person name="Yang H."/>
        </authorList>
    </citation>
    <scope>NUCLEOTIDE SEQUENCE [LARGE SCALE GENOMIC DNA]</scope>
    <source>
        <strain evidence="1 2">TSB47</strain>
    </source>
</reference>
<comment type="caution">
    <text evidence="1">The sequence shown here is derived from an EMBL/GenBank/DDBJ whole genome shotgun (WGS) entry which is preliminary data.</text>
</comment>